<reference evidence="1" key="1">
    <citation type="submission" date="2020-03" db="EMBL/GenBank/DDBJ databases">
        <title>The deep terrestrial virosphere.</title>
        <authorList>
            <person name="Holmfeldt K."/>
            <person name="Nilsson E."/>
            <person name="Simone D."/>
            <person name="Lopez-Fernandez M."/>
            <person name="Wu X."/>
            <person name="de Brujin I."/>
            <person name="Lundin D."/>
            <person name="Andersson A."/>
            <person name="Bertilsson S."/>
            <person name="Dopson M."/>
        </authorList>
    </citation>
    <scope>NUCLEOTIDE SEQUENCE</scope>
    <source>
        <strain evidence="1">TM448B01758</strain>
    </source>
</reference>
<dbReference type="AlphaFoldDB" id="A0A6M3XUN7"/>
<dbReference type="EMBL" id="MT144820">
    <property type="protein sequence ID" value="QJH99985.1"/>
    <property type="molecule type" value="Genomic_DNA"/>
</dbReference>
<protein>
    <submittedName>
        <fullName evidence="1">Uncharacterized protein</fullName>
    </submittedName>
</protein>
<name>A0A6M3XUN7_9ZZZZ</name>
<organism evidence="1">
    <name type="scientific">viral metagenome</name>
    <dbReference type="NCBI Taxonomy" id="1070528"/>
    <lineage>
        <taxon>unclassified sequences</taxon>
        <taxon>metagenomes</taxon>
        <taxon>organismal metagenomes</taxon>
    </lineage>
</organism>
<proteinExistence type="predicted"/>
<sequence length="59" mass="6889">MPAPPHTKEPQQAFIERCMSYLIEKESKTKDQAVGQCLTMWRNRSKNNAKAKKLSRKVR</sequence>
<evidence type="ECO:0000313" key="1">
    <source>
        <dbReference type="EMBL" id="QJH99985.1"/>
    </source>
</evidence>
<gene>
    <name evidence="1" type="ORF">TM448B01758_0009</name>
</gene>
<accession>A0A6M3XUN7</accession>